<evidence type="ECO:0000256" key="5">
    <source>
        <dbReference type="ARBA" id="ARBA00033748"/>
    </source>
</evidence>
<evidence type="ECO:0000256" key="1">
    <source>
        <dbReference type="ARBA" id="ARBA00022630"/>
    </source>
</evidence>
<keyword evidence="10" id="KW-1185">Reference proteome</keyword>
<dbReference type="PANTHER" id="PTHR30011">
    <property type="entry name" value="ALKANESULFONATE MONOOXYGENASE-RELATED"/>
    <property type="match status" value="1"/>
</dbReference>
<dbReference type="Proteomes" id="UP000293398">
    <property type="component" value="Unassembled WGS sequence"/>
</dbReference>
<evidence type="ECO:0000256" key="4">
    <source>
        <dbReference type="ARBA" id="ARBA00023033"/>
    </source>
</evidence>
<evidence type="ECO:0000256" key="7">
    <source>
        <dbReference type="SAM" id="MobiDB-lite"/>
    </source>
</evidence>
<sequence length="467" mass="51303">MSEKKAIRLGVNVLASGRHDAAWKTLPNPATISTDIDEFVKIAQVAERGLIDALFLADGPGGLVPEAYSRPWRALDPLTLHAALSQVTQHIGLVVTTTTLFGHPYTVARQIASLDHISKGRAAWNIITSQAPVAQAAYGVDHAFGQEDRYQRAREFVQIVTGLWDSFPGEAVIADAQRNVFVDKQLLRPIDVQGTHFRSAGALSTPVSPQGRPVIFQAGQSEDSKAFGARWADALFTGQRILENGQKFYADVKALAKGFGRNPDQLLVMPGLFPILGSTEAEANRRKDELDEQLDHEGLRRELARHFALDPDDLPFDLPLPYDKIDAAEPNVPIASRWHRREILNEARLRNWTVRQAVRGNLVGGHRVIVGTPEQVAQDIIHWIDQQAADGFNLNIDVQTSGLQDVVDHLIPELQKAGRYRREYEGSTLRENLGLIHANAGSTNASTRTGAFADSSELARSTEPAAT</sequence>
<keyword evidence="2 6" id="KW-0288">FMN</keyword>
<keyword evidence="1 6" id="KW-0285">Flavoprotein</keyword>
<evidence type="ECO:0000256" key="3">
    <source>
        <dbReference type="ARBA" id="ARBA00023002"/>
    </source>
</evidence>
<comment type="similarity">
    <text evidence="5">Belongs to the NtaA/SnaA/DszA monooxygenase family.</text>
</comment>
<dbReference type="GO" id="GO:0016705">
    <property type="term" value="F:oxidoreductase activity, acting on paired donors, with incorporation or reduction of molecular oxygen"/>
    <property type="evidence" value="ECO:0007669"/>
    <property type="project" value="InterPro"/>
</dbReference>
<dbReference type="OrthoDB" id="4437611at2"/>
<keyword evidence="3" id="KW-0560">Oxidoreductase</keyword>
<accession>A0A4Q7VEZ4</accession>
<name>A0A4Q7VEZ4_9BURK</name>
<feature type="domain" description="Luciferase-like" evidence="8">
    <location>
        <begin position="33"/>
        <end position="383"/>
    </location>
</feature>
<proteinExistence type="inferred from homology"/>
<evidence type="ECO:0000256" key="6">
    <source>
        <dbReference type="PIRSR" id="PIRSR000337-1"/>
    </source>
</evidence>
<reference evidence="9 10" key="1">
    <citation type="submission" date="2019-02" db="EMBL/GenBank/DDBJ databases">
        <title>Genomic Encyclopedia of Type Strains, Phase IV (KMG-IV): sequencing the most valuable type-strain genomes for metagenomic binning, comparative biology and taxonomic classification.</title>
        <authorList>
            <person name="Goeker M."/>
        </authorList>
    </citation>
    <scope>NUCLEOTIDE SEQUENCE [LARGE SCALE GENOMIC DNA]</scope>
    <source>
        <strain evidence="9 10">DSM 23814</strain>
    </source>
</reference>
<keyword evidence="4 9" id="KW-0503">Monooxygenase</keyword>
<evidence type="ECO:0000313" key="9">
    <source>
        <dbReference type="EMBL" id="RZT94680.1"/>
    </source>
</evidence>
<feature type="binding site" evidence="6">
    <location>
        <position position="58"/>
    </location>
    <ligand>
        <name>FMN</name>
        <dbReference type="ChEBI" id="CHEBI:58210"/>
    </ligand>
</feature>
<dbReference type="InterPro" id="IPR051260">
    <property type="entry name" value="Diverse_substr_monoxygenases"/>
</dbReference>
<comment type="caution">
    <text evidence="9">The sequence shown here is derived from an EMBL/GenBank/DDBJ whole genome shotgun (WGS) entry which is preliminary data.</text>
</comment>
<dbReference type="Pfam" id="PF00296">
    <property type="entry name" value="Bac_luciferase"/>
    <property type="match status" value="1"/>
</dbReference>
<dbReference type="PIRSF" id="PIRSF000337">
    <property type="entry name" value="NTA_MOA"/>
    <property type="match status" value="1"/>
</dbReference>
<feature type="region of interest" description="Disordered" evidence="7">
    <location>
        <begin position="444"/>
        <end position="467"/>
    </location>
</feature>
<dbReference type="InterPro" id="IPR016215">
    <property type="entry name" value="NTA_MOA"/>
</dbReference>
<dbReference type="GO" id="GO:0004497">
    <property type="term" value="F:monooxygenase activity"/>
    <property type="evidence" value="ECO:0007669"/>
    <property type="project" value="UniProtKB-KW"/>
</dbReference>
<organism evidence="9 10">
    <name type="scientific">Advenella incenata</name>
    <dbReference type="NCBI Taxonomy" id="267800"/>
    <lineage>
        <taxon>Bacteria</taxon>
        <taxon>Pseudomonadati</taxon>
        <taxon>Pseudomonadota</taxon>
        <taxon>Betaproteobacteria</taxon>
        <taxon>Burkholderiales</taxon>
        <taxon>Alcaligenaceae</taxon>
    </lineage>
</organism>
<evidence type="ECO:0000259" key="8">
    <source>
        <dbReference type="Pfam" id="PF00296"/>
    </source>
</evidence>
<dbReference type="AlphaFoldDB" id="A0A4Q7VEZ4"/>
<dbReference type="EMBL" id="SHKO01000002">
    <property type="protein sequence ID" value="RZT94680.1"/>
    <property type="molecule type" value="Genomic_DNA"/>
</dbReference>
<evidence type="ECO:0000313" key="10">
    <source>
        <dbReference type="Proteomes" id="UP000293398"/>
    </source>
</evidence>
<gene>
    <name evidence="9" type="ORF">EV681_3102</name>
</gene>
<feature type="binding site" evidence="6">
    <location>
        <position position="150"/>
    </location>
    <ligand>
        <name>FMN</name>
        <dbReference type="ChEBI" id="CHEBI:58210"/>
    </ligand>
</feature>
<dbReference type="InterPro" id="IPR011251">
    <property type="entry name" value="Luciferase-like_dom"/>
</dbReference>
<dbReference type="RefSeq" id="WP_130304459.1">
    <property type="nucleotide sequence ID" value="NZ_SHKO01000002.1"/>
</dbReference>
<feature type="binding site" evidence="6">
    <location>
        <position position="221"/>
    </location>
    <ligand>
        <name>FMN</name>
        <dbReference type="ChEBI" id="CHEBI:58210"/>
    </ligand>
</feature>
<dbReference type="InterPro" id="IPR036661">
    <property type="entry name" value="Luciferase-like_sf"/>
</dbReference>
<dbReference type="CDD" id="cd01095">
    <property type="entry name" value="Nitrilotriacetate_monoxgenase"/>
    <property type="match status" value="1"/>
</dbReference>
<protein>
    <submittedName>
        <fullName evidence="9">FMN-dependent oxidoreductase (Nitrilotriacetate monooxygenase family)</fullName>
    </submittedName>
</protein>
<dbReference type="NCBIfam" id="TIGR03860">
    <property type="entry name" value="FMN_nitrolo"/>
    <property type="match status" value="1"/>
</dbReference>
<feature type="binding site" evidence="6">
    <location>
        <position position="96"/>
    </location>
    <ligand>
        <name>FMN</name>
        <dbReference type="ChEBI" id="CHEBI:58210"/>
    </ligand>
</feature>
<dbReference type="PANTHER" id="PTHR30011:SF16">
    <property type="entry name" value="C2H2 FINGER DOMAIN TRANSCRIPTION FACTOR (EUROFUNG)-RELATED"/>
    <property type="match status" value="1"/>
</dbReference>
<dbReference type="Gene3D" id="3.20.20.30">
    <property type="entry name" value="Luciferase-like domain"/>
    <property type="match status" value="1"/>
</dbReference>
<evidence type="ECO:0000256" key="2">
    <source>
        <dbReference type="ARBA" id="ARBA00022643"/>
    </source>
</evidence>
<dbReference type="SUPFAM" id="SSF51679">
    <property type="entry name" value="Bacterial luciferase-like"/>
    <property type="match status" value="1"/>
</dbReference>